<keyword evidence="2" id="KW-1185">Reference proteome</keyword>
<comment type="caution">
    <text evidence="1">The sequence shown here is derived from an EMBL/GenBank/DDBJ whole genome shotgun (WGS) entry which is preliminary data.</text>
</comment>
<protein>
    <submittedName>
        <fullName evidence="1">Uncharacterized protein</fullName>
    </submittedName>
</protein>
<dbReference type="RefSeq" id="WP_190349470.1">
    <property type="nucleotide sequence ID" value="NZ_JACJPY010000006.1"/>
</dbReference>
<reference evidence="1" key="2">
    <citation type="submission" date="2020-08" db="EMBL/GenBank/DDBJ databases">
        <authorList>
            <person name="Chen M."/>
            <person name="Teng W."/>
            <person name="Zhao L."/>
            <person name="Hu C."/>
            <person name="Zhou Y."/>
            <person name="Han B."/>
            <person name="Song L."/>
            <person name="Shu W."/>
        </authorList>
    </citation>
    <scope>NUCLEOTIDE SEQUENCE</scope>
    <source>
        <strain evidence="1">FACHB-1277</strain>
    </source>
</reference>
<organism evidence="1 2">
    <name type="scientific">Pseudanabaena cinerea FACHB-1277</name>
    <dbReference type="NCBI Taxonomy" id="2949581"/>
    <lineage>
        <taxon>Bacteria</taxon>
        <taxon>Bacillati</taxon>
        <taxon>Cyanobacteriota</taxon>
        <taxon>Cyanophyceae</taxon>
        <taxon>Pseudanabaenales</taxon>
        <taxon>Pseudanabaenaceae</taxon>
        <taxon>Pseudanabaena</taxon>
        <taxon>Pseudanabaena cinerea</taxon>
    </lineage>
</organism>
<sequence>MSRGYSLNRRSTAWSCGDRRQVKPVDQKFVGKPKNYRSLRDQNFPEIAPKSIFRAIA</sequence>
<evidence type="ECO:0000313" key="1">
    <source>
        <dbReference type="EMBL" id="MBD2149130.1"/>
    </source>
</evidence>
<gene>
    <name evidence="1" type="ORF">H6F44_03170</name>
</gene>
<reference evidence="1" key="1">
    <citation type="journal article" date="2015" name="ISME J.">
        <title>Draft Genome Sequence of Streptomyces incarnatus NRRL8089, which Produces the Nucleoside Antibiotic Sinefungin.</title>
        <authorList>
            <person name="Oshima K."/>
            <person name="Hattori M."/>
            <person name="Shimizu H."/>
            <person name="Fukuda K."/>
            <person name="Nemoto M."/>
            <person name="Inagaki K."/>
            <person name="Tamura T."/>
        </authorList>
    </citation>
    <scope>NUCLEOTIDE SEQUENCE</scope>
    <source>
        <strain evidence="1">FACHB-1277</strain>
    </source>
</reference>
<dbReference type="Proteomes" id="UP000631421">
    <property type="component" value="Unassembled WGS sequence"/>
</dbReference>
<proteinExistence type="predicted"/>
<dbReference type="AlphaFoldDB" id="A0A926UQ29"/>
<name>A0A926UQ29_9CYAN</name>
<evidence type="ECO:0000313" key="2">
    <source>
        <dbReference type="Proteomes" id="UP000631421"/>
    </source>
</evidence>
<dbReference type="EMBL" id="JACJPY010000006">
    <property type="protein sequence ID" value="MBD2149130.1"/>
    <property type="molecule type" value="Genomic_DNA"/>
</dbReference>
<accession>A0A926UQ29</accession>